<dbReference type="PANTHER" id="PTHR12161:SF5">
    <property type="entry name" value="IST1 HOMOLOG"/>
    <property type="match status" value="1"/>
</dbReference>
<dbReference type="OrthoDB" id="29853at2759"/>
<comment type="similarity">
    <text evidence="1">Belongs to the IST1 family.</text>
</comment>
<dbReference type="GO" id="GO:0015031">
    <property type="term" value="P:protein transport"/>
    <property type="evidence" value="ECO:0007669"/>
    <property type="project" value="InterPro"/>
</dbReference>
<name>A0A1J8QID2_9AGAM</name>
<feature type="region of interest" description="Disordered" evidence="2">
    <location>
        <begin position="213"/>
        <end position="277"/>
    </location>
</feature>
<evidence type="ECO:0000256" key="1">
    <source>
        <dbReference type="ARBA" id="ARBA00005536"/>
    </source>
</evidence>
<dbReference type="Pfam" id="PF03398">
    <property type="entry name" value="Ist1"/>
    <property type="match status" value="2"/>
</dbReference>
<evidence type="ECO:0000313" key="4">
    <source>
        <dbReference type="Proteomes" id="UP000183567"/>
    </source>
</evidence>
<dbReference type="InterPro" id="IPR005061">
    <property type="entry name" value="Ist1"/>
</dbReference>
<protein>
    <submittedName>
        <fullName evidence="3">Spindle pole body protein</fullName>
    </submittedName>
</protein>
<evidence type="ECO:0000313" key="3">
    <source>
        <dbReference type="EMBL" id="OJA20685.1"/>
    </source>
</evidence>
<keyword evidence="4" id="KW-1185">Reference proteome</keyword>
<dbReference type="PANTHER" id="PTHR12161">
    <property type="entry name" value="IST1 FAMILY MEMBER"/>
    <property type="match status" value="1"/>
</dbReference>
<dbReference type="STRING" id="180088.A0A1J8QID2"/>
<evidence type="ECO:0000256" key="2">
    <source>
        <dbReference type="SAM" id="MobiDB-lite"/>
    </source>
</evidence>
<dbReference type="Proteomes" id="UP000183567">
    <property type="component" value="Unassembled WGS sequence"/>
</dbReference>
<accession>A0A1J8QID2</accession>
<comment type="caution">
    <text evidence="3">The sequence shown here is derived from an EMBL/GenBank/DDBJ whole genome shotgun (WGS) entry which is preliminary data.</text>
</comment>
<dbReference type="InterPro" id="IPR042277">
    <property type="entry name" value="IST1-like"/>
</dbReference>
<gene>
    <name evidence="3" type="primary">IST1</name>
    <name evidence="3" type="ORF">AZE42_03088</name>
</gene>
<dbReference type="Gene3D" id="1.20.1260.60">
    <property type="entry name" value="Vacuolar protein sorting-associated protein Ist1"/>
    <property type="match status" value="1"/>
</dbReference>
<proteinExistence type="inferred from homology"/>
<reference evidence="3 4" key="1">
    <citation type="submission" date="2016-03" db="EMBL/GenBank/DDBJ databases">
        <title>Comparative genomics of the ectomycorrhizal sister species Rhizopogon vinicolor and Rhizopogon vesiculosus (Basidiomycota: Boletales) reveals a divergence of the mating type B locus.</title>
        <authorList>
            <person name="Mujic A.B."/>
            <person name="Kuo A."/>
            <person name="Tritt A."/>
            <person name="Lipzen A."/>
            <person name="Chen C."/>
            <person name="Johnson J."/>
            <person name="Sharma A."/>
            <person name="Barry K."/>
            <person name="Grigoriev I.V."/>
            <person name="Spatafora J.W."/>
        </authorList>
    </citation>
    <scope>NUCLEOTIDE SEQUENCE [LARGE SCALE GENOMIC DNA]</scope>
    <source>
        <strain evidence="3 4">AM-OR11-056</strain>
    </source>
</reference>
<dbReference type="EMBL" id="LVVM01000454">
    <property type="protein sequence ID" value="OJA20685.1"/>
    <property type="molecule type" value="Genomic_DNA"/>
</dbReference>
<dbReference type="AlphaFoldDB" id="A0A1J8QID2"/>
<feature type="compositionally biased region" description="Basic and acidic residues" evidence="2">
    <location>
        <begin position="253"/>
        <end position="271"/>
    </location>
</feature>
<organism evidence="3 4">
    <name type="scientific">Rhizopogon vesiculosus</name>
    <dbReference type="NCBI Taxonomy" id="180088"/>
    <lineage>
        <taxon>Eukaryota</taxon>
        <taxon>Fungi</taxon>
        <taxon>Dikarya</taxon>
        <taxon>Basidiomycota</taxon>
        <taxon>Agaricomycotina</taxon>
        <taxon>Agaricomycetes</taxon>
        <taxon>Agaricomycetidae</taxon>
        <taxon>Boletales</taxon>
        <taxon>Suillineae</taxon>
        <taxon>Rhizopogonaceae</taxon>
        <taxon>Rhizopogon</taxon>
    </lineage>
</organism>
<sequence>MPPSIWNSAKAKVQLRLSVQRLRIAQQKKEAQAKSSRRDIALLLEKGKTESARVKVEASRSSLPTEDFGVQFLGSLVRYSGPCATLVINEDITLELYELLELYCELLIARFGLLDQNTRDPDPGISEGVCSIIHAAPRIEVKELHILRDMLMHKYGRDFSAAVMENRSGCVSERVLRKLVIETPSDQLVDGYLGEIAKAYSVKWAPASLTTGAAEESAVDGIPSGDAPESLPMYPKEISDKLPDIPPTEDETEKSKLSPGEKSHQLNHSKEESEDEFAVLTRRFQELKKR</sequence>